<dbReference type="InterPro" id="IPR005252">
    <property type="entry name" value="CoaBC"/>
</dbReference>
<keyword evidence="3 4" id="KW-0436">Ligase</keyword>
<dbReference type="EC" id="4.1.1.36" evidence="3"/>
<keyword evidence="3" id="KW-0479">Metal-binding</keyword>
<comment type="function">
    <text evidence="4">Catalyzes two steps in the biosynthesis of coenzyme A. In the first step cysteine is conjugated to 4'-phosphopantothenate to form 4-phosphopantothenoylcysteine, in the latter compound is decarboxylated to form 4'-phosphopantotheine.</text>
</comment>
<comment type="pathway">
    <text evidence="3 4">Cofactor biosynthesis; coenzyme A biosynthesis; CoA from (R)-pantothenate: step 3/5.</text>
</comment>
<evidence type="ECO:0000259" key="6">
    <source>
        <dbReference type="Pfam" id="PF04127"/>
    </source>
</evidence>
<evidence type="ECO:0000256" key="2">
    <source>
        <dbReference type="ARBA" id="ARBA00023239"/>
    </source>
</evidence>
<dbReference type="Pfam" id="PF04127">
    <property type="entry name" value="DFP"/>
    <property type="match status" value="1"/>
</dbReference>
<feature type="domain" description="DNA/pantothenate metabolism flavoprotein C-terminal" evidence="6">
    <location>
        <begin position="184"/>
        <end position="394"/>
    </location>
</feature>
<comment type="similarity">
    <text evidence="3 4">In the C-terminal section; belongs to the PPC synthetase family.</text>
</comment>
<dbReference type="OrthoDB" id="9802554at2"/>
<organism evidence="7 8">
    <name type="scientific">Pararhodobacter aggregans</name>
    <dbReference type="NCBI Taxonomy" id="404875"/>
    <lineage>
        <taxon>Bacteria</taxon>
        <taxon>Pseudomonadati</taxon>
        <taxon>Pseudomonadota</taxon>
        <taxon>Alphaproteobacteria</taxon>
        <taxon>Rhodobacterales</taxon>
        <taxon>Paracoccaceae</taxon>
        <taxon>Pararhodobacter</taxon>
    </lineage>
</organism>
<comment type="cofactor">
    <cofactor evidence="3">
        <name>FMN</name>
        <dbReference type="ChEBI" id="CHEBI:58210"/>
    </cofactor>
    <text evidence="3">Binds 1 FMN per subunit.</text>
</comment>
<dbReference type="GO" id="GO:0004633">
    <property type="term" value="F:phosphopantothenoylcysteine decarboxylase activity"/>
    <property type="evidence" value="ECO:0007669"/>
    <property type="project" value="UniProtKB-UniRule"/>
</dbReference>
<comment type="function">
    <text evidence="3">Catalyzes two sequential steps in the biosynthesis of coenzyme A. In the first step cysteine is conjugated to 4'-phosphopantothenate to form 4-phosphopantothenoylcysteine. In the second step the latter compound is decarboxylated to form 4'-phosphopantotheine.</text>
</comment>
<feature type="binding site" evidence="3">
    <location>
        <position position="323"/>
    </location>
    <ligand>
        <name>CTP</name>
        <dbReference type="ChEBI" id="CHEBI:37563"/>
    </ligand>
</feature>
<keyword evidence="8" id="KW-1185">Reference proteome</keyword>
<comment type="caution">
    <text evidence="7">The sequence shown here is derived from an EMBL/GenBank/DDBJ whole genome shotgun (WGS) entry which is preliminary data.</text>
</comment>
<sequence length="401" mass="41784">MLAGKRILLIIGGGIAAYKALELIRLLKGVGASVSPVLTRAGAEFVTPLSVAALAGEPLHQDLFDLTAEAEMGHIQLSRAADLVVVAPATADLMAKMAGGQANDLASTLLMATDKRVLIAPAMNVRMWEHPATQRNLRSLLADGILSVGPDHGDMACGEHGPGRMAEPRAILAAIQTALSDGPLKGKHVLVTSGPTHEPIDPVRYIANRSSGQQGTALAAALRDLGARVTFVTGPATTPPPPGVTVVKIESAREMLAAALAALPADAAVFAAAVADWRVKNEAGQKMKKQAGQPLPVLEFAENPDILATISRHAGRPPLVVGFAAETEKVVEHAQAKRARKGCDWIVANDVSPATGIMGGSENAVHLITAGSVEDWPRLPKDEVARRLAARIATELTGKPQ</sequence>
<feature type="region of interest" description="Phosphopantothenate--cysteine ligase" evidence="3">
    <location>
        <begin position="189"/>
        <end position="401"/>
    </location>
</feature>
<dbReference type="InterPro" id="IPR003382">
    <property type="entry name" value="Flavoprotein"/>
</dbReference>
<accession>A0A2T7UJV7</accession>
<keyword evidence="3 4" id="KW-0285">Flavoprotein</keyword>
<dbReference type="GO" id="GO:0004632">
    <property type="term" value="F:phosphopantothenate--cysteine ligase activity"/>
    <property type="evidence" value="ECO:0007669"/>
    <property type="project" value="UniProtKB-UniRule"/>
</dbReference>
<dbReference type="RefSeq" id="WP_107755114.1">
    <property type="nucleotide sequence ID" value="NZ_QBKF01000021.1"/>
</dbReference>
<evidence type="ECO:0000256" key="3">
    <source>
        <dbReference type="HAMAP-Rule" id="MF_02225"/>
    </source>
</evidence>
<gene>
    <name evidence="3 7" type="primary">coaBC</name>
    <name evidence="7" type="ORF">DDE23_24000</name>
</gene>
<feature type="binding site" evidence="3">
    <location>
        <begin position="304"/>
        <end position="307"/>
    </location>
    <ligand>
        <name>CTP</name>
        <dbReference type="ChEBI" id="CHEBI:37563"/>
    </ligand>
</feature>
<name>A0A2T7UJV7_9RHOB</name>
<comment type="catalytic activity">
    <reaction evidence="3 4">
        <text>N-[(R)-4-phosphopantothenoyl]-L-cysteine + H(+) = (R)-4'-phosphopantetheine + CO2</text>
        <dbReference type="Rhea" id="RHEA:16793"/>
        <dbReference type="ChEBI" id="CHEBI:15378"/>
        <dbReference type="ChEBI" id="CHEBI:16526"/>
        <dbReference type="ChEBI" id="CHEBI:59458"/>
        <dbReference type="ChEBI" id="CHEBI:61723"/>
        <dbReference type="EC" id="4.1.1.36"/>
    </reaction>
</comment>
<dbReference type="GO" id="GO:0046872">
    <property type="term" value="F:metal ion binding"/>
    <property type="evidence" value="ECO:0007669"/>
    <property type="project" value="UniProtKB-KW"/>
</dbReference>
<keyword evidence="1 3" id="KW-0210">Decarboxylase</keyword>
<feature type="binding site" evidence="3">
    <location>
        <position position="276"/>
    </location>
    <ligand>
        <name>CTP</name>
        <dbReference type="ChEBI" id="CHEBI:37563"/>
    </ligand>
</feature>
<comment type="catalytic activity">
    <reaction evidence="3 4">
        <text>(R)-4'-phosphopantothenate + L-cysteine + CTP = N-[(R)-4-phosphopantothenoyl]-L-cysteine + CMP + diphosphate + H(+)</text>
        <dbReference type="Rhea" id="RHEA:19397"/>
        <dbReference type="ChEBI" id="CHEBI:10986"/>
        <dbReference type="ChEBI" id="CHEBI:15378"/>
        <dbReference type="ChEBI" id="CHEBI:33019"/>
        <dbReference type="ChEBI" id="CHEBI:35235"/>
        <dbReference type="ChEBI" id="CHEBI:37563"/>
        <dbReference type="ChEBI" id="CHEBI:59458"/>
        <dbReference type="ChEBI" id="CHEBI:60377"/>
        <dbReference type="EC" id="6.3.2.5"/>
    </reaction>
</comment>
<dbReference type="Gene3D" id="3.40.50.1950">
    <property type="entry name" value="Flavin prenyltransferase-like"/>
    <property type="match status" value="1"/>
</dbReference>
<dbReference type="GO" id="GO:0010181">
    <property type="term" value="F:FMN binding"/>
    <property type="evidence" value="ECO:0007669"/>
    <property type="project" value="UniProtKB-UniRule"/>
</dbReference>
<dbReference type="SUPFAM" id="SSF102645">
    <property type="entry name" value="CoaB-like"/>
    <property type="match status" value="1"/>
</dbReference>
<dbReference type="PANTHER" id="PTHR14359">
    <property type="entry name" value="HOMO-OLIGOMERIC FLAVIN CONTAINING CYS DECARBOXYLASE FAMILY"/>
    <property type="match status" value="1"/>
</dbReference>
<dbReference type="InterPro" id="IPR036551">
    <property type="entry name" value="Flavin_trans-like"/>
</dbReference>
<dbReference type="EC" id="6.3.2.5" evidence="3"/>
<feature type="binding site" evidence="3">
    <location>
        <position position="286"/>
    </location>
    <ligand>
        <name>CTP</name>
        <dbReference type="ChEBI" id="CHEBI:37563"/>
    </ligand>
</feature>
<dbReference type="GO" id="GO:0071513">
    <property type="term" value="C:phosphopantothenoylcysteine decarboxylase complex"/>
    <property type="evidence" value="ECO:0007669"/>
    <property type="project" value="TreeGrafter"/>
</dbReference>
<dbReference type="InterPro" id="IPR007085">
    <property type="entry name" value="DNA/pantothenate-metab_flavo_C"/>
</dbReference>
<proteinExistence type="inferred from homology"/>
<comment type="pathway">
    <text evidence="3 4">Cofactor biosynthesis; coenzyme A biosynthesis; CoA from (R)-pantothenate: step 2/5.</text>
</comment>
<dbReference type="Proteomes" id="UP000244810">
    <property type="component" value="Unassembled WGS sequence"/>
</dbReference>
<dbReference type="SUPFAM" id="SSF52507">
    <property type="entry name" value="Homo-oligomeric flavin-containing Cys decarboxylases, HFCD"/>
    <property type="match status" value="1"/>
</dbReference>
<feature type="binding site" evidence="3">
    <location>
        <position position="337"/>
    </location>
    <ligand>
        <name>CTP</name>
        <dbReference type="ChEBI" id="CHEBI:37563"/>
    </ligand>
</feature>
<dbReference type="InterPro" id="IPR035929">
    <property type="entry name" value="CoaB-like_sf"/>
</dbReference>
<feature type="region of interest" description="Phosphopantothenoylcysteine decarboxylase" evidence="3">
    <location>
        <begin position="1"/>
        <end position="188"/>
    </location>
</feature>
<evidence type="ECO:0000313" key="7">
    <source>
        <dbReference type="EMBL" id="PVE44946.1"/>
    </source>
</evidence>
<dbReference type="UniPathway" id="UPA00241">
    <property type="reaction ID" value="UER00353"/>
</dbReference>
<dbReference type="GO" id="GO:0015937">
    <property type="term" value="P:coenzyme A biosynthetic process"/>
    <property type="evidence" value="ECO:0007669"/>
    <property type="project" value="UniProtKB-UniRule"/>
</dbReference>
<evidence type="ECO:0000256" key="4">
    <source>
        <dbReference type="RuleBase" id="RU364078"/>
    </source>
</evidence>
<dbReference type="NCBIfam" id="TIGR00521">
    <property type="entry name" value="coaBC_dfp"/>
    <property type="match status" value="1"/>
</dbReference>
<comment type="caution">
    <text evidence="3">Lacks conserved residue(s) required for the propagation of feature annotation.</text>
</comment>
<keyword evidence="3" id="KW-0460">Magnesium</keyword>
<dbReference type="Gene3D" id="3.40.50.10300">
    <property type="entry name" value="CoaB-like"/>
    <property type="match status" value="1"/>
</dbReference>
<dbReference type="HAMAP" id="MF_02225">
    <property type="entry name" value="CoaBC"/>
    <property type="match status" value="1"/>
</dbReference>
<dbReference type="PANTHER" id="PTHR14359:SF6">
    <property type="entry name" value="PHOSPHOPANTOTHENOYLCYSTEINE DECARBOXYLASE"/>
    <property type="match status" value="1"/>
</dbReference>
<protein>
    <recommendedName>
        <fullName evidence="3">Coenzyme A biosynthesis bifunctional protein CoaBC</fullName>
    </recommendedName>
    <alternativeName>
        <fullName evidence="3">DNA/pantothenate metabolism flavoprotein</fullName>
    </alternativeName>
    <alternativeName>
        <fullName evidence="3">Phosphopantothenoylcysteine synthetase/decarboxylase</fullName>
        <shortName evidence="3">PPCS-PPCDC</shortName>
    </alternativeName>
    <domain>
        <recommendedName>
            <fullName evidence="3">Phosphopantothenoylcysteine decarboxylase</fullName>
            <shortName evidence="3">PPC decarboxylase</shortName>
            <shortName evidence="3">PPC-DC</shortName>
            <ecNumber evidence="3">4.1.1.36</ecNumber>
        </recommendedName>
        <alternativeName>
            <fullName evidence="3">CoaC</fullName>
        </alternativeName>
    </domain>
    <domain>
        <recommendedName>
            <fullName evidence="3">Phosphopantothenate--cysteine ligase</fullName>
            <ecNumber evidence="3">6.3.2.5</ecNumber>
        </recommendedName>
        <alternativeName>
            <fullName evidence="3">CoaB</fullName>
        </alternativeName>
        <alternativeName>
            <fullName evidence="3">Phosphopantothenoylcysteine synthetase</fullName>
            <shortName evidence="3">PPC synthetase</shortName>
            <shortName evidence="3">PPC-S</shortName>
        </alternativeName>
    </domain>
</protein>
<keyword evidence="2 3" id="KW-0456">Lyase</keyword>
<evidence type="ECO:0000256" key="1">
    <source>
        <dbReference type="ARBA" id="ARBA00022793"/>
    </source>
</evidence>
<feature type="binding site" evidence="3">
    <location>
        <position position="341"/>
    </location>
    <ligand>
        <name>CTP</name>
        <dbReference type="ChEBI" id="CHEBI:37563"/>
    </ligand>
</feature>
<evidence type="ECO:0000259" key="5">
    <source>
        <dbReference type="Pfam" id="PF02441"/>
    </source>
</evidence>
<dbReference type="AlphaFoldDB" id="A0A2T7UJV7"/>
<feature type="domain" description="Flavoprotein" evidence="5">
    <location>
        <begin position="5"/>
        <end position="176"/>
    </location>
</feature>
<feature type="active site" description="Proton donor" evidence="3">
    <location>
        <position position="157"/>
    </location>
</feature>
<dbReference type="GO" id="GO:0015941">
    <property type="term" value="P:pantothenate catabolic process"/>
    <property type="evidence" value="ECO:0007669"/>
    <property type="project" value="InterPro"/>
</dbReference>
<evidence type="ECO:0000313" key="8">
    <source>
        <dbReference type="Proteomes" id="UP000244810"/>
    </source>
</evidence>
<keyword evidence="3 4" id="KW-0288">FMN</keyword>
<reference evidence="7 8" key="1">
    <citation type="journal article" date="2011" name="Syst. Appl. Microbiol.">
        <title>Defluviimonas denitrificans gen. nov., sp. nov., and Pararhodobacter aggregans gen. nov., sp. nov., non-phototrophic Rhodobacteraceae from the biofilter of a marine aquaculture.</title>
        <authorList>
            <person name="Foesel B.U."/>
            <person name="Drake H.L."/>
            <person name="Schramm A."/>
        </authorList>
    </citation>
    <scope>NUCLEOTIDE SEQUENCE [LARGE SCALE GENOMIC DNA]</scope>
    <source>
        <strain evidence="7 8">D1-19</strain>
    </source>
</reference>
<keyword evidence="3" id="KW-0511">Multifunctional enzyme</keyword>
<comment type="similarity">
    <text evidence="3 4">In the N-terminal section; belongs to the HFCD (homo-oligomeric flavin containing Cys decarboxylase) superfamily.</text>
</comment>
<dbReference type="Pfam" id="PF02441">
    <property type="entry name" value="Flavoprotein"/>
    <property type="match status" value="1"/>
</dbReference>
<dbReference type="EMBL" id="QDDR01000020">
    <property type="protein sequence ID" value="PVE44946.1"/>
    <property type="molecule type" value="Genomic_DNA"/>
</dbReference>
<comment type="cofactor">
    <cofactor evidence="3">
        <name>Mg(2+)</name>
        <dbReference type="ChEBI" id="CHEBI:18420"/>
    </cofactor>
</comment>